<dbReference type="InterPro" id="IPR011057">
    <property type="entry name" value="Mss4-like_sf"/>
</dbReference>
<comment type="similarity">
    <text evidence="1">Belongs to the Gfa family.</text>
</comment>
<keyword evidence="3" id="KW-0862">Zinc</keyword>
<dbReference type="PANTHER" id="PTHR28620">
    <property type="entry name" value="CENTROMERE PROTEIN V"/>
    <property type="match status" value="1"/>
</dbReference>
<dbReference type="Pfam" id="PF04828">
    <property type="entry name" value="GFA"/>
    <property type="match status" value="1"/>
</dbReference>
<feature type="domain" description="CENP-V/GFA" evidence="4">
    <location>
        <begin position="2"/>
        <end position="120"/>
    </location>
</feature>
<dbReference type="AlphaFoldDB" id="A0A840BHZ4"/>
<name>A0A840BHZ4_9RHOO</name>
<keyword evidence="6" id="KW-1185">Reference proteome</keyword>
<evidence type="ECO:0000256" key="2">
    <source>
        <dbReference type="ARBA" id="ARBA00022723"/>
    </source>
</evidence>
<evidence type="ECO:0000256" key="3">
    <source>
        <dbReference type="ARBA" id="ARBA00022833"/>
    </source>
</evidence>
<dbReference type="InterPro" id="IPR052355">
    <property type="entry name" value="CENP-V-like"/>
</dbReference>
<dbReference type="PANTHER" id="PTHR28620:SF1">
    <property type="entry name" value="CENP-V_GFA DOMAIN-CONTAINING PROTEIN"/>
    <property type="match status" value="1"/>
</dbReference>
<sequence length="129" mass="14485">MLKGSCHCGAVSWTFAGMPESATACNCTVCRRYGSLWAYDFENEGITVAGPSKCYTRGKAIEFHFCPTCGCVAFWRAQRVDDEGRRRIAVNLRLTEPGPIASLPIDHFDGLDSFDDLPRDGRRLRDLWF</sequence>
<dbReference type="SUPFAM" id="SSF51316">
    <property type="entry name" value="Mss4-like"/>
    <property type="match status" value="1"/>
</dbReference>
<dbReference type="Proteomes" id="UP000561045">
    <property type="component" value="Unassembled WGS sequence"/>
</dbReference>
<dbReference type="GO" id="GO:0046872">
    <property type="term" value="F:metal ion binding"/>
    <property type="evidence" value="ECO:0007669"/>
    <property type="project" value="UniProtKB-KW"/>
</dbReference>
<evidence type="ECO:0000256" key="1">
    <source>
        <dbReference type="ARBA" id="ARBA00005495"/>
    </source>
</evidence>
<evidence type="ECO:0000313" key="6">
    <source>
        <dbReference type="Proteomes" id="UP000561045"/>
    </source>
</evidence>
<evidence type="ECO:0000259" key="4">
    <source>
        <dbReference type="PROSITE" id="PS51891"/>
    </source>
</evidence>
<reference evidence="5 6" key="1">
    <citation type="submission" date="2020-08" db="EMBL/GenBank/DDBJ databases">
        <title>Genomic Encyclopedia of Type Strains, Phase IV (KMG-IV): sequencing the most valuable type-strain genomes for metagenomic binning, comparative biology and taxonomic classification.</title>
        <authorList>
            <person name="Goeker M."/>
        </authorList>
    </citation>
    <scope>NUCLEOTIDE SEQUENCE [LARGE SCALE GENOMIC DNA]</scope>
    <source>
        <strain evidence="5 6">DSM 106739</strain>
    </source>
</reference>
<evidence type="ECO:0000313" key="5">
    <source>
        <dbReference type="EMBL" id="MBB4012600.1"/>
    </source>
</evidence>
<dbReference type="GO" id="GO:0016846">
    <property type="term" value="F:carbon-sulfur lyase activity"/>
    <property type="evidence" value="ECO:0007669"/>
    <property type="project" value="InterPro"/>
</dbReference>
<comment type="caution">
    <text evidence="5">The sequence shown here is derived from an EMBL/GenBank/DDBJ whole genome shotgun (WGS) entry which is preliminary data.</text>
</comment>
<dbReference type="Gene3D" id="2.170.150.70">
    <property type="match status" value="1"/>
</dbReference>
<proteinExistence type="inferred from homology"/>
<keyword evidence="2" id="KW-0479">Metal-binding</keyword>
<dbReference type="PROSITE" id="PS51891">
    <property type="entry name" value="CENP_V_GFA"/>
    <property type="match status" value="1"/>
</dbReference>
<gene>
    <name evidence="5" type="ORF">GGR36_001908</name>
</gene>
<dbReference type="EMBL" id="JACIET010000001">
    <property type="protein sequence ID" value="MBB4012600.1"/>
    <property type="molecule type" value="Genomic_DNA"/>
</dbReference>
<organism evidence="5 6">
    <name type="scientific">Niveibacterium umoris</name>
    <dbReference type="NCBI Taxonomy" id="1193620"/>
    <lineage>
        <taxon>Bacteria</taxon>
        <taxon>Pseudomonadati</taxon>
        <taxon>Pseudomonadota</taxon>
        <taxon>Betaproteobacteria</taxon>
        <taxon>Rhodocyclales</taxon>
        <taxon>Rhodocyclaceae</taxon>
        <taxon>Niveibacterium</taxon>
    </lineage>
</organism>
<accession>A0A840BHZ4</accession>
<protein>
    <recommendedName>
        <fullName evidence="4">CENP-V/GFA domain-containing protein</fullName>
    </recommendedName>
</protein>
<dbReference type="InterPro" id="IPR006913">
    <property type="entry name" value="CENP-V/GFA"/>
</dbReference>